<dbReference type="EMBL" id="JACHLK010000010">
    <property type="protein sequence ID" value="MBB6562011.1"/>
    <property type="molecule type" value="Genomic_DNA"/>
</dbReference>
<proteinExistence type="predicted"/>
<evidence type="ECO:0000313" key="3">
    <source>
        <dbReference type="Proteomes" id="UP000575083"/>
    </source>
</evidence>
<dbReference type="GO" id="GO:0004553">
    <property type="term" value="F:hydrolase activity, hydrolyzing O-glycosyl compounds"/>
    <property type="evidence" value="ECO:0007669"/>
    <property type="project" value="TreeGrafter"/>
</dbReference>
<keyword evidence="1" id="KW-0732">Signal</keyword>
<gene>
    <name evidence="2" type="ORF">HNP48_004713</name>
</gene>
<organism evidence="2 3">
    <name type="scientific">Acidovorax soli</name>
    <dbReference type="NCBI Taxonomy" id="592050"/>
    <lineage>
        <taxon>Bacteria</taxon>
        <taxon>Pseudomonadati</taxon>
        <taxon>Pseudomonadota</taxon>
        <taxon>Betaproteobacteria</taxon>
        <taxon>Burkholderiales</taxon>
        <taxon>Comamonadaceae</taxon>
        <taxon>Acidovorax</taxon>
    </lineage>
</organism>
<evidence type="ECO:0000256" key="1">
    <source>
        <dbReference type="SAM" id="SignalP"/>
    </source>
</evidence>
<dbReference type="PANTHER" id="PTHR12631:SF10">
    <property type="entry name" value="BETA-XYLOSIDASE-LIKE PROTEIN-RELATED"/>
    <property type="match status" value="1"/>
</dbReference>
<dbReference type="PANTHER" id="PTHR12631">
    <property type="entry name" value="ALPHA-L-IDURONIDASE"/>
    <property type="match status" value="1"/>
</dbReference>
<evidence type="ECO:0000313" key="2">
    <source>
        <dbReference type="EMBL" id="MBB6562011.1"/>
    </source>
</evidence>
<dbReference type="InterPro" id="IPR051923">
    <property type="entry name" value="Glycosyl_Hydrolase_39"/>
</dbReference>
<feature type="chain" id="PRO_5031263401" description="Glycosyl hydrolases family 39" evidence="1">
    <location>
        <begin position="24"/>
        <end position="519"/>
    </location>
</feature>
<feature type="signal peptide" evidence="1">
    <location>
        <begin position="1"/>
        <end position="23"/>
    </location>
</feature>
<dbReference type="SUPFAM" id="SSF51445">
    <property type="entry name" value="(Trans)glycosidases"/>
    <property type="match status" value="1"/>
</dbReference>
<dbReference type="InterPro" id="IPR017853">
    <property type="entry name" value="GH"/>
</dbReference>
<dbReference type="AlphaFoldDB" id="A0A7X0PIG6"/>
<dbReference type="PROSITE" id="PS51257">
    <property type="entry name" value="PROKAR_LIPOPROTEIN"/>
    <property type="match status" value="1"/>
</dbReference>
<keyword evidence="3" id="KW-1185">Reference proteome</keyword>
<reference evidence="2 3" key="1">
    <citation type="submission" date="2020-08" db="EMBL/GenBank/DDBJ databases">
        <title>Functional genomics of gut bacteria from endangered species of beetles.</title>
        <authorList>
            <person name="Carlos-Shanley C."/>
        </authorList>
    </citation>
    <scope>NUCLEOTIDE SEQUENCE [LARGE SCALE GENOMIC DNA]</scope>
    <source>
        <strain evidence="2 3">S00198</strain>
    </source>
</reference>
<dbReference type="RefSeq" id="WP_184861607.1">
    <property type="nucleotide sequence ID" value="NZ_JACHLK010000010.1"/>
</dbReference>
<accession>A0A7X0PIG6</accession>
<protein>
    <recommendedName>
        <fullName evidence="4">Glycosyl hydrolases family 39</fullName>
    </recommendedName>
</protein>
<name>A0A7X0PIG6_9BURK</name>
<dbReference type="Gene3D" id="3.20.20.80">
    <property type="entry name" value="Glycosidases"/>
    <property type="match status" value="1"/>
</dbReference>
<comment type="caution">
    <text evidence="2">The sequence shown here is derived from an EMBL/GenBank/DDBJ whole genome shotgun (WGS) entry which is preliminary data.</text>
</comment>
<evidence type="ECO:0008006" key="4">
    <source>
        <dbReference type="Google" id="ProtNLM"/>
    </source>
</evidence>
<dbReference type="Proteomes" id="UP000575083">
    <property type="component" value="Unassembled WGS sequence"/>
</dbReference>
<sequence length="519" mass="56197">MNWNLKTAAQALALAACASTAFAQPGPGFGLIGEVKPRSTADMVAAGITSPFGIGGETTDRGYSTFENWRDYLGPLGASKVRIQSGWHFIEPVITSPATYDFSKLDTIVNGVRAQGVKPFVFLGYGNEQAGCTNCGTKGLGGVLPTGTGRQKWLDFVRATVTRYNQPTVKVTDWEIWNEPDGHVPAADYAQLAVQTAQLIKSIQPGAKITIGSFTSGVLGGATSDGYLYAKSVVDYFADNKGATVPSADVSVGFHPYWALPDYDSYPTQVAKFDALRTLVEGRGFKLRQGENGAPSTACQYFALCDTAAPFDETNQAKYMLRRMLGDFWRGMETNIFTIVDLHYDSTKNTKGLLRTGTWQYNPNPASGPKNGDQTVQARKIAYGSYQNVTAIFDNRLQRIANHGCTAPYGHTVHAYSRNDAGVVRNMLVVWKKTTELPTATAGTTPITINCSGFHFARYAQSSTLRPRFADLLDGSVYQLTDTSVVLNNNAGTNSVQVKNLPVGDYPVVIADQGLVIFQ</sequence>